<evidence type="ECO:0000313" key="2">
    <source>
        <dbReference type="Proteomes" id="UP000255106"/>
    </source>
</evidence>
<evidence type="ECO:0000313" key="1">
    <source>
        <dbReference type="EMBL" id="STQ11228.1"/>
    </source>
</evidence>
<sequence length="35" mass="3818">MSHMRPAFGAAWNRFKEVNVNVEQVGKLIGGESSA</sequence>
<proteinExistence type="predicted"/>
<dbReference type="Gene3D" id="3.90.1720.70">
    <property type="match status" value="1"/>
</dbReference>
<dbReference type="Proteomes" id="UP000255106">
    <property type="component" value="Unassembled WGS sequence"/>
</dbReference>
<reference evidence="1 2" key="1">
    <citation type="submission" date="2018-06" db="EMBL/GenBank/DDBJ databases">
        <authorList>
            <consortium name="Pathogen Informatics"/>
            <person name="Doyle S."/>
        </authorList>
    </citation>
    <scope>NUCLEOTIDE SEQUENCE [LARGE SCALE GENOMIC DNA]</scope>
    <source>
        <strain evidence="1 2">NCTC10005</strain>
    </source>
</reference>
<dbReference type="AlphaFoldDB" id="A0A377LZ23"/>
<organism evidence="1 2">
    <name type="scientific">Enterobacter cloacae</name>
    <dbReference type="NCBI Taxonomy" id="550"/>
    <lineage>
        <taxon>Bacteria</taxon>
        <taxon>Pseudomonadati</taxon>
        <taxon>Pseudomonadota</taxon>
        <taxon>Gammaproteobacteria</taxon>
        <taxon>Enterobacterales</taxon>
        <taxon>Enterobacteriaceae</taxon>
        <taxon>Enterobacter</taxon>
        <taxon>Enterobacter cloacae complex</taxon>
    </lineage>
</organism>
<gene>
    <name evidence="1" type="ORF">NCTC10005_03999</name>
</gene>
<protein>
    <submittedName>
        <fullName evidence="1">Putative cytoplasmic protein</fullName>
    </submittedName>
</protein>
<name>A0A377LZ23_ENTCL</name>
<accession>A0A377LZ23</accession>
<dbReference type="EMBL" id="UGJB01000004">
    <property type="protein sequence ID" value="STQ11228.1"/>
    <property type="molecule type" value="Genomic_DNA"/>
</dbReference>